<dbReference type="AlphaFoldDB" id="A0A1I2EKR4"/>
<dbReference type="InterPro" id="IPR040690">
    <property type="entry name" value="FtsX_ECD"/>
</dbReference>
<comment type="function">
    <text evidence="10">Part of the ABC transporter FtsEX involved in asymmetric cellular division facilitating the initiation of sporulation.</text>
</comment>
<gene>
    <name evidence="14" type="ORF">SAMN05192532_10659</name>
</gene>
<dbReference type="Gene3D" id="3.30.70.3040">
    <property type="match status" value="1"/>
</dbReference>
<feature type="transmembrane region" description="Helical" evidence="11">
    <location>
        <begin position="173"/>
        <end position="198"/>
    </location>
</feature>
<proteinExistence type="inferred from homology"/>
<evidence type="ECO:0000256" key="3">
    <source>
        <dbReference type="ARBA" id="ARBA00021907"/>
    </source>
</evidence>
<keyword evidence="7 11" id="KW-1133">Transmembrane helix</keyword>
<keyword evidence="9 10" id="KW-0131">Cell cycle</keyword>
<reference evidence="14 15" key="1">
    <citation type="submission" date="2016-10" db="EMBL/GenBank/DDBJ databases">
        <authorList>
            <person name="de Groot N.N."/>
        </authorList>
    </citation>
    <scope>NUCLEOTIDE SEQUENCE [LARGE SCALE GENOMIC DNA]</scope>
    <source>
        <strain evidence="14 15">DSM 23995</strain>
    </source>
</reference>
<keyword evidence="5 10" id="KW-0132">Cell division</keyword>
<dbReference type="InterPro" id="IPR004513">
    <property type="entry name" value="FtsX"/>
</dbReference>
<evidence type="ECO:0000259" key="12">
    <source>
        <dbReference type="Pfam" id="PF02687"/>
    </source>
</evidence>
<feature type="transmembrane region" description="Helical" evidence="11">
    <location>
        <begin position="219"/>
        <end position="248"/>
    </location>
</feature>
<evidence type="ECO:0000256" key="2">
    <source>
        <dbReference type="ARBA" id="ARBA00007379"/>
    </source>
</evidence>
<evidence type="ECO:0000256" key="1">
    <source>
        <dbReference type="ARBA" id="ARBA00004651"/>
    </source>
</evidence>
<evidence type="ECO:0000256" key="6">
    <source>
        <dbReference type="ARBA" id="ARBA00022692"/>
    </source>
</evidence>
<protein>
    <recommendedName>
        <fullName evidence="3 10">Cell division protein FtsX</fullName>
    </recommendedName>
</protein>
<accession>A0A1I2EKR4</accession>
<dbReference type="GO" id="GO:0005886">
    <property type="term" value="C:plasma membrane"/>
    <property type="evidence" value="ECO:0007669"/>
    <property type="project" value="UniProtKB-SubCell"/>
</dbReference>
<keyword evidence="6 11" id="KW-0812">Transmembrane</keyword>
<evidence type="ECO:0000313" key="15">
    <source>
        <dbReference type="Proteomes" id="UP000199516"/>
    </source>
</evidence>
<name>A0A1I2EKR4_9BACI</name>
<dbReference type="InterPro" id="IPR058204">
    <property type="entry name" value="FtsX_firmicutes-type"/>
</dbReference>
<feature type="transmembrane region" description="Helical" evidence="11">
    <location>
        <begin position="268"/>
        <end position="289"/>
    </location>
</feature>
<dbReference type="PIRSF" id="PIRSF003097">
    <property type="entry name" value="FtsX"/>
    <property type="match status" value="1"/>
</dbReference>
<keyword evidence="8 10" id="KW-0472">Membrane</keyword>
<evidence type="ECO:0000256" key="5">
    <source>
        <dbReference type="ARBA" id="ARBA00022618"/>
    </source>
</evidence>
<evidence type="ECO:0000256" key="9">
    <source>
        <dbReference type="ARBA" id="ARBA00023306"/>
    </source>
</evidence>
<dbReference type="Pfam" id="PF18075">
    <property type="entry name" value="FtsX_ECD"/>
    <property type="match status" value="1"/>
</dbReference>
<feature type="transmembrane region" description="Helical" evidence="11">
    <location>
        <begin position="21"/>
        <end position="46"/>
    </location>
</feature>
<evidence type="ECO:0000256" key="10">
    <source>
        <dbReference type="PIRNR" id="PIRNR003097"/>
    </source>
</evidence>
<organism evidence="14 15">
    <name type="scientific">Alteribacillus iranensis</name>
    <dbReference type="NCBI Taxonomy" id="930128"/>
    <lineage>
        <taxon>Bacteria</taxon>
        <taxon>Bacillati</taxon>
        <taxon>Bacillota</taxon>
        <taxon>Bacilli</taxon>
        <taxon>Bacillales</taxon>
        <taxon>Bacillaceae</taxon>
        <taxon>Alteribacillus</taxon>
    </lineage>
</organism>
<dbReference type="STRING" id="930128.SAMN05192532_10659"/>
<feature type="domain" description="ABC3 transporter permease C-terminal" evidence="12">
    <location>
        <begin position="176"/>
        <end position="294"/>
    </location>
</feature>
<dbReference type="Pfam" id="PF02687">
    <property type="entry name" value="FtsX"/>
    <property type="match status" value="1"/>
</dbReference>
<dbReference type="InterPro" id="IPR003838">
    <property type="entry name" value="ABC3_permease_C"/>
</dbReference>
<evidence type="ECO:0000259" key="13">
    <source>
        <dbReference type="Pfam" id="PF18075"/>
    </source>
</evidence>
<dbReference type="RefSeq" id="WP_091662675.1">
    <property type="nucleotide sequence ID" value="NZ_FONT01000006.1"/>
</dbReference>
<dbReference type="PANTHER" id="PTHR47755">
    <property type="entry name" value="CELL DIVISION PROTEIN FTSX"/>
    <property type="match status" value="1"/>
</dbReference>
<evidence type="ECO:0000313" key="14">
    <source>
        <dbReference type="EMBL" id="SFE93076.1"/>
    </source>
</evidence>
<comment type="similarity">
    <text evidence="2 10">Belongs to the ABC-4 integral membrane protein family. FtsX subfamily.</text>
</comment>
<dbReference type="GO" id="GO:0051301">
    <property type="term" value="P:cell division"/>
    <property type="evidence" value="ECO:0007669"/>
    <property type="project" value="UniProtKB-KW"/>
</dbReference>
<dbReference type="NCBIfam" id="NF038347">
    <property type="entry name" value="FtsX_Gpos"/>
    <property type="match status" value="1"/>
</dbReference>
<evidence type="ECO:0000256" key="4">
    <source>
        <dbReference type="ARBA" id="ARBA00022475"/>
    </source>
</evidence>
<dbReference type="EMBL" id="FONT01000006">
    <property type="protein sequence ID" value="SFE93076.1"/>
    <property type="molecule type" value="Genomic_DNA"/>
</dbReference>
<keyword evidence="4 10" id="KW-1003">Cell membrane</keyword>
<dbReference type="OrthoDB" id="9812531at2"/>
<comment type="subcellular location">
    <subcellularLocation>
        <location evidence="1">Cell membrane</location>
        <topology evidence="1">Multi-pass membrane protein</topology>
    </subcellularLocation>
</comment>
<evidence type="ECO:0000256" key="11">
    <source>
        <dbReference type="SAM" id="Phobius"/>
    </source>
</evidence>
<evidence type="ECO:0000256" key="7">
    <source>
        <dbReference type="ARBA" id="ARBA00022989"/>
    </source>
</evidence>
<keyword evidence="15" id="KW-1185">Reference proteome</keyword>
<feature type="domain" description="FtsX extracellular" evidence="13">
    <location>
        <begin position="59"/>
        <end position="153"/>
    </location>
</feature>
<evidence type="ECO:0000256" key="8">
    <source>
        <dbReference type="ARBA" id="ARBA00023136"/>
    </source>
</evidence>
<sequence>MKGRTLVRHGKEGLKNIGRNGWMSFASISAVTVMLMVVGVFLLLILNLNHFLESVEEDVEVRVYIDLTATEQEQEELRNDLEQLDHVESITYLSKDEGLDQLIDSLGEDNREVFESLRDENPLNDAFILRATDPQLTEQVALQAEELNDIDRVDYGKQVVDQLFKVTNVMRTMGIVLVLGLMFTAMFLISNTIKLTIVARQKEIQIMKLVGATNGFIRWPFFIEGILLGVIGSIIPLALVTGGYYYVYNNYASRLSLDFAELLPASPLSLQVSLILLAIGVFVGVWGSLTSVRKFLKV</sequence>
<dbReference type="Proteomes" id="UP000199516">
    <property type="component" value="Unassembled WGS sequence"/>
</dbReference>
<dbReference type="PANTHER" id="PTHR47755:SF1">
    <property type="entry name" value="CELL DIVISION PROTEIN FTSX"/>
    <property type="match status" value="1"/>
</dbReference>